<accession>A0A6B0VR23</accession>
<gene>
    <name evidence="3" type="ORF">GS429_16520</name>
</gene>
<keyword evidence="2" id="KW-1133">Transmembrane helix</keyword>
<organism evidence="3 4">
    <name type="scientific">Natronorubrum halalkaliphilum</name>
    <dbReference type="NCBI Taxonomy" id="2691917"/>
    <lineage>
        <taxon>Archaea</taxon>
        <taxon>Methanobacteriati</taxon>
        <taxon>Methanobacteriota</taxon>
        <taxon>Stenosarchaea group</taxon>
        <taxon>Halobacteria</taxon>
        <taxon>Halobacteriales</taxon>
        <taxon>Natrialbaceae</taxon>
        <taxon>Natronorubrum</taxon>
    </lineage>
</organism>
<dbReference type="Proteomes" id="UP000434101">
    <property type="component" value="Unassembled WGS sequence"/>
</dbReference>
<keyword evidence="2" id="KW-0812">Transmembrane</keyword>
<protein>
    <submittedName>
        <fullName evidence="3">DUF456 domain-containing protein</fullName>
    </submittedName>
</protein>
<feature type="transmembrane region" description="Helical" evidence="2">
    <location>
        <begin position="117"/>
        <end position="136"/>
    </location>
</feature>
<feature type="compositionally biased region" description="Basic and acidic residues" evidence="1">
    <location>
        <begin position="1"/>
        <end position="15"/>
    </location>
</feature>
<evidence type="ECO:0000313" key="3">
    <source>
        <dbReference type="EMBL" id="MXV63633.1"/>
    </source>
</evidence>
<evidence type="ECO:0000256" key="1">
    <source>
        <dbReference type="SAM" id="MobiDB-lite"/>
    </source>
</evidence>
<dbReference type="AlphaFoldDB" id="A0A6B0VR23"/>
<feature type="compositionally biased region" description="Low complexity" evidence="1">
    <location>
        <begin position="65"/>
        <end position="77"/>
    </location>
</feature>
<keyword evidence="2" id="KW-0472">Membrane</keyword>
<dbReference type="RefSeq" id="WP_160066438.1">
    <property type="nucleotide sequence ID" value="NZ_WUYX01000053.1"/>
</dbReference>
<name>A0A6B0VR23_9EURY</name>
<evidence type="ECO:0000313" key="4">
    <source>
        <dbReference type="Proteomes" id="UP000434101"/>
    </source>
</evidence>
<feature type="transmembrane region" description="Helical" evidence="2">
    <location>
        <begin position="142"/>
        <end position="161"/>
    </location>
</feature>
<feature type="region of interest" description="Disordered" evidence="1">
    <location>
        <begin position="1"/>
        <end position="104"/>
    </location>
</feature>
<proteinExistence type="predicted"/>
<reference evidence="3 4" key="1">
    <citation type="submission" date="2020-01" db="EMBL/GenBank/DDBJ databases">
        <title>Natronorubrum sp. JWXQ-INN 674 isolated from Inner Mongolia Autonomous Region of China.</title>
        <authorList>
            <person name="Xue Q."/>
        </authorList>
    </citation>
    <scope>NUCLEOTIDE SEQUENCE [LARGE SCALE GENOMIC DNA]</scope>
    <source>
        <strain evidence="3 4">JWXQ-INN-674</strain>
    </source>
</reference>
<comment type="caution">
    <text evidence="3">The sequence shown here is derived from an EMBL/GenBank/DDBJ whole genome shotgun (WGS) entry which is preliminary data.</text>
</comment>
<dbReference type="OrthoDB" id="242095at2157"/>
<evidence type="ECO:0000256" key="2">
    <source>
        <dbReference type="SAM" id="Phobius"/>
    </source>
</evidence>
<feature type="transmembrane region" description="Helical" evidence="2">
    <location>
        <begin position="168"/>
        <end position="190"/>
    </location>
</feature>
<keyword evidence="4" id="KW-1185">Reference proteome</keyword>
<dbReference type="EMBL" id="WUYX01000053">
    <property type="protein sequence ID" value="MXV63633.1"/>
    <property type="molecule type" value="Genomic_DNA"/>
</dbReference>
<feature type="transmembrane region" description="Helical" evidence="2">
    <location>
        <begin position="196"/>
        <end position="214"/>
    </location>
</feature>
<sequence>MSDRSDEVTESRDTDDLLEETEQLLSESGVGADVGESQPSAETGRSRETGRAADPATADVDDTDGASADAAGDSWWPLSDETARPGEDSVSDPDAADTSGTSRLSGLKSRLSAGSYFSPKAFLALVLAVGAGLLGGATVLPFGGRMVGMFGVAFLIGLLTSRRRYLEMAAAGTSVGALSAVVSNAFFALAGSFRTVAAVGVTVGLVACLIGYYFGRDLRDGLARDIE</sequence>